<reference evidence="2" key="2">
    <citation type="journal article" date="2013" name="Mar. Genomics">
        <title>Expression of sulfatases in Rhodopirellula baltica and the diversity of sulfatases in the genus Rhodopirellula.</title>
        <authorList>
            <person name="Wegner C.E."/>
            <person name="Richter-Heitmann T."/>
            <person name="Klindworth A."/>
            <person name="Klockow C."/>
            <person name="Richter M."/>
            <person name="Achstetter T."/>
            <person name="Glockner F.O."/>
            <person name="Harder J."/>
        </authorList>
    </citation>
    <scope>NUCLEOTIDE SEQUENCE [LARGE SCALE GENOMIC DNA]</scope>
    <source>
        <strain evidence="2">6C</strain>
    </source>
</reference>
<evidence type="ECO:0000313" key="2">
    <source>
        <dbReference type="EMBL" id="EMB17873.1"/>
    </source>
</evidence>
<keyword evidence="3" id="KW-1185">Reference proteome</keyword>
<dbReference type="Gene3D" id="3.40.1050.10">
    <property type="entry name" value="Carbonic anhydrase"/>
    <property type="match status" value="1"/>
</dbReference>
<proteinExistence type="inferred from homology"/>
<organism evidence="2 3">
    <name type="scientific">Rhodopirellula europaea 6C</name>
    <dbReference type="NCBI Taxonomy" id="1263867"/>
    <lineage>
        <taxon>Bacteria</taxon>
        <taxon>Pseudomonadati</taxon>
        <taxon>Planctomycetota</taxon>
        <taxon>Planctomycetia</taxon>
        <taxon>Pirellulales</taxon>
        <taxon>Pirellulaceae</taxon>
        <taxon>Rhodopirellula</taxon>
    </lineage>
</organism>
<dbReference type="EMBL" id="ANMO01000084">
    <property type="protein sequence ID" value="EMB17873.1"/>
    <property type="molecule type" value="Genomic_DNA"/>
</dbReference>
<keyword evidence="2" id="KW-0456">Lyase</keyword>
<evidence type="ECO:0000313" key="3">
    <source>
        <dbReference type="Proteomes" id="UP000011529"/>
    </source>
</evidence>
<dbReference type="GO" id="GO:0008270">
    <property type="term" value="F:zinc ion binding"/>
    <property type="evidence" value="ECO:0007669"/>
    <property type="project" value="InterPro"/>
</dbReference>
<accession>M2B829</accession>
<dbReference type="Proteomes" id="UP000011529">
    <property type="component" value="Unassembled WGS sequence"/>
</dbReference>
<protein>
    <submittedName>
        <fullName evidence="2">Carbonic anhydrase</fullName>
        <ecNumber evidence="2">4.2.1.1</ecNumber>
    </submittedName>
</protein>
<name>M2B829_9BACT</name>
<dbReference type="RefSeq" id="WP_008655093.1">
    <property type="nucleotide sequence ID" value="NZ_ANMO01000084.1"/>
</dbReference>
<sequence length="102" mass="10822">HLQSIVDEIAPCVPSDAARAIENLTEDALEQYVDKVAEDNVMHTVDEIVKRSRIIREAVEAGRVKVIGALYDVKTGQTKFLGDSVSGAVPESSSGQAADVAG</sequence>
<dbReference type="EC" id="4.2.1.1" evidence="2"/>
<reference evidence="2" key="1">
    <citation type="submission" date="2012-11" db="EMBL/GenBank/DDBJ databases">
        <title>Permanent draft genomes of Rhodopirellula europaea strain SH398 and 6C.</title>
        <authorList>
            <person name="Richter M."/>
            <person name="Richter-Heitmann T."/>
            <person name="Frank C."/>
            <person name="Harder J."/>
            <person name="Glockner F.O."/>
        </authorList>
    </citation>
    <scope>NUCLEOTIDE SEQUENCE</scope>
    <source>
        <strain evidence="2">6C</strain>
    </source>
</reference>
<comment type="similarity">
    <text evidence="1">Belongs to the beta-class carbonic anhydrase family.</text>
</comment>
<feature type="non-terminal residue" evidence="2">
    <location>
        <position position="1"/>
    </location>
</feature>
<dbReference type="InterPro" id="IPR001765">
    <property type="entry name" value="Carbonic_anhydrase"/>
</dbReference>
<dbReference type="Pfam" id="PF00484">
    <property type="entry name" value="Pro_CA"/>
    <property type="match status" value="1"/>
</dbReference>
<dbReference type="PATRIC" id="fig|1263867.3.peg.1511"/>
<dbReference type="GO" id="GO:0004089">
    <property type="term" value="F:carbonate dehydratase activity"/>
    <property type="evidence" value="ECO:0007669"/>
    <property type="project" value="UniProtKB-EC"/>
</dbReference>
<dbReference type="AlphaFoldDB" id="M2B829"/>
<gene>
    <name evidence="2" type="ORF">RE6C_01427</name>
</gene>
<dbReference type="SUPFAM" id="SSF53056">
    <property type="entry name" value="beta-carbonic anhydrase, cab"/>
    <property type="match status" value="1"/>
</dbReference>
<evidence type="ECO:0000256" key="1">
    <source>
        <dbReference type="ARBA" id="ARBA00006217"/>
    </source>
</evidence>
<comment type="caution">
    <text evidence="2">The sequence shown here is derived from an EMBL/GenBank/DDBJ whole genome shotgun (WGS) entry which is preliminary data.</text>
</comment>
<dbReference type="InterPro" id="IPR036874">
    <property type="entry name" value="Carbonic_anhydrase_sf"/>
</dbReference>